<feature type="transmembrane region" description="Helical" evidence="1">
    <location>
        <begin position="65"/>
        <end position="85"/>
    </location>
</feature>
<comment type="caution">
    <text evidence="2">The sequence shown here is derived from an EMBL/GenBank/DDBJ whole genome shotgun (WGS) entry which is preliminary data.</text>
</comment>
<evidence type="ECO:0000313" key="2">
    <source>
        <dbReference type="EMBL" id="EEP68323.1"/>
    </source>
</evidence>
<dbReference type="EMBL" id="ACJW02000002">
    <property type="protein sequence ID" value="EEP68323.1"/>
    <property type="molecule type" value="Genomic_DNA"/>
</dbReference>
<feature type="transmembrane region" description="Helical" evidence="1">
    <location>
        <begin position="232"/>
        <end position="251"/>
    </location>
</feature>
<keyword evidence="1" id="KW-1133">Transmembrane helix</keyword>
<sequence length="267" mass="30362">MAEIRQPENRICAFRLPQSAFNKTILENSMTDYELAHPKALRRVLILGWCCVALPWLGFHWVSSAPLFFITPYIPLLLLNLGQLLKPEYERHAEYPSVQVALMTAALLVLGVWLIAVGSIWDKMQVVRDNSINTPPAMMLRAEGVVPAYPKRVLRSDYFVLSGVRMGCPGDSSCRDEGVYRFVGEQAVALYMPNHRGFNRLYSLSVNGKEIIRFADSRAYYFALREKAARQALAELVLVLLPLAYLFYCLVRLAREEKKHEAHEEAA</sequence>
<dbReference type="HOGENOM" id="CLU_1041225_0_0_4"/>
<keyword evidence="1" id="KW-0812">Transmembrane</keyword>
<gene>
    <name evidence="2" type="ORF">GCWU000324_00217</name>
</gene>
<accession>C4GH85</accession>
<proteinExistence type="predicted"/>
<feature type="transmembrane region" description="Helical" evidence="1">
    <location>
        <begin position="97"/>
        <end position="121"/>
    </location>
</feature>
<reference evidence="2" key="1">
    <citation type="submission" date="2009-04" db="EMBL/GenBank/DDBJ databases">
        <authorList>
            <person name="Weinstock G."/>
            <person name="Sodergren E."/>
            <person name="Clifton S."/>
            <person name="Fulton L."/>
            <person name="Fulton B."/>
            <person name="Courtney L."/>
            <person name="Fronick C."/>
            <person name="Harrison M."/>
            <person name="Strong C."/>
            <person name="Farmer C."/>
            <person name="Delahaunty K."/>
            <person name="Markovic C."/>
            <person name="Hall O."/>
            <person name="Minx P."/>
            <person name="Tomlinson C."/>
            <person name="Mitreva M."/>
            <person name="Nelson J."/>
            <person name="Hou S."/>
            <person name="Wollam A."/>
            <person name="Pepin K.H."/>
            <person name="Johnson M."/>
            <person name="Bhonagiri V."/>
            <person name="Nash W.E."/>
            <person name="Warren W."/>
            <person name="Chinwalla A."/>
            <person name="Mardis E.R."/>
            <person name="Wilson R.K."/>
        </authorList>
    </citation>
    <scope>NUCLEOTIDE SEQUENCE [LARGE SCALE GENOMIC DNA]</scope>
    <source>
        <strain evidence="2">ATCC 51147</strain>
    </source>
</reference>
<evidence type="ECO:0000313" key="3">
    <source>
        <dbReference type="Proteomes" id="UP000003009"/>
    </source>
</evidence>
<protein>
    <submittedName>
        <fullName evidence="2">Uncharacterized protein</fullName>
    </submittedName>
</protein>
<dbReference type="AlphaFoldDB" id="C4GH85"/>
<keyword evidence="3" id="KW-1185">Reference proteome</keyword>
<name>C4GH85_9NEIS</name>
<dbReference type="STRING" id="629741.GCWU000324_00217"/>
<organism evidence="2 3">
    <name type="scientific">Kingella oralis ATCC 51147</name>
    <dbReference type="NCBI Taxonomy" id="629741"/>
    <lineage>
        <taxon>Bacteria</taxon>
        <taxon>Pseudomonadati</taxon>
        <taxon>Pseudomonadota</taxon>
        <taxon>Betaproteobacteria</taxon>
        <taxon>Neisseriales</taxon>
        <taxon>Neisseriaceae</taxon>
        <taxon>Kingella</taxon>
    </lineage>
</organism>
<keyword evidence="1" id="KW-0472">Membrane</keyword>
<dbReference type="Proteomes" id="UP000003009">
    <property type="component" value="Unassembled WGS sequence"/>
</dbReference>
<evidence type="ECO:0000256" key="1">
    <source>
        <dbReference type="SAM" id="Phobius"/>
    </source>
</evidence>